<reference evidence="8" key="1">
    <citation type="journal article" date="2007" name="Int. J. Syst. Evol. Microbiol.">
        <title>Luteimonas composti sp. nov., a moderately thermophilic bacterium isolated from food waste.</title>
        <authorList>
            <person name="Young C.C."/>
            <person name="Kampfer P."/>
            <person name="Chen W.M."/>
            <person name="Yen W.S."/>
            <person name="Arun A.B."/>
            <person name="Lai W.A."/>
            <person name="Shen F.T."/>
            <person name="Rekha P.D."/>
            <person name="Lin K.Y."/>
            <person name="Chou J.H."/>
        </authorList>
    </citation>
    <scope>NUCLEOTIDE SEQUENCE</scope>
    <source>
        <strain evidence="8">CC-YY355</strain>
    </source>
</reference>
<dbReference type="SUPFAM" id="SSF48019">
    <property type="entry name" value="post-AAA+ oligomerization domain-like"/>
    <property type="match status" value="1"/>
</dbReference>
<keyword evidence="4" id="KW-0239">DNA-directed DNA polymerase</keyword>
<protein>
    <recommendedName>
        <fullName evidence="7">DNA polymerase III subunit delta</fullName>
        <ecNumber evidence="7">2.7.7.7</ecNumber>
    </recommendedName>
</protein>
<dbReference type="GO" id="GO:0003887">
    <property type="term" value="F:DNA-directed DNA polymerase activity"/>
    <property type="evidence" value="ECO:0007669"/>
    <property type="project" value="UniProtKB-EC"/>
</dbReference>
<proteinExistence type="inferred from homology"/>
<keyword evidence="3" id="KW-0235">DNA replication</keyword>
<keyword evidence="9" id="KW-1185">Reference proteome</keyword>
<dbReference type="RefSeq" id="WP_280942503.1">
    <property type="nucleotide sequence ID" value="NZ_JARYGX010000019.1"/>
</dbReference>
<accession>A0ABT6MRR4</accession>
<sequence length="356" mass="38238">MELKPERLVAQLGAEAPRAAYLVAGAEPLLVLEAADAIRARARECGYAEREVFDADGREFDWNALDASFRAPSLFSAQRLIELRLPTGRPGKEGAEVIAGYCAEAQRAAKDGAGAPEIVLLVTAREWSRQHGGKWSEAIAGVGHVVLANPVRPHELEGWLESRMRQRGVRAERAAVQRLAERVQGNLLAAAQEVDKLALLAGEGTLDAARMESLVADAARFDVFRLVDAALAGQAAQAARMLAGLRAEGEAVPALMGMVVMELNRVAALARVQARGGNLAAEFKAQRVWDSKQAVYKRALSRHPAARWERFVVMAGAVDRIAKGRVRSGEEPADAWLALERLLVAVAEPKAAALAG</sequence>
<evidence type="ECO:0000313" key="9">
    <source>
        <dbReference type="Proteomes" id="UP001160550"/>
    </source>
</evidence>
<dbReference type="Gene3D" id="3.40.50.300">
    <property type="entry name" value="P-loop containing nucleotide triphosphate hydrolases"/>
    <property type="match status" value="1"/>
</dbReference>
<dbReference type="InterPro" id="IPR008921">
    <property type="entry name" value="DNA_pol3_clamp-load_cplx_C"/>
</dbReference>
<evidence type="ECO:0000313" key="8">
    <source>
        <dbReference type="EMBL" id="MDH7453300.1"/>
    </source>
</evidence>
<evidence type="ECO:0000256" key="3">
    <source>
        <dbReference type="ARBA" id="ARBA00022705"/>
    </source>
</evidence>
<gene>
    <name evidence="8" type="primary">holA</name>
    <name evidence="8" type="ORF">QF205_09505</name>
</gene>
<evidence type="ECO:0000256" key="2">
    <source>
        <dbReference type="ARBA" id="ARBA00022695"/>
    </source>
</evidence>
<evidence type="ECO:0000256" key="4">
    <source>
        <dbReference type="ARBA" id="ARBA00022932"/>
    </source>
</evidence>
<evidence type="ECO:0000256" key="5">
    <source>
        <dbReference type="ARBA" id="ARBA00034754"/>
    </source>
</evidence>
<name>A0ABT6MRR4_9GAMM</name>
<reference evidence="8" key="2">
    <citation type="submission" date="2023-04" db="EMBL/GenBank/DDBJ databases">
        <authorList>
            <person name="Sun J.-Q."/>
        </authorList>
    </citation>
    <scope>NUCLEOTIDE SEQUENCE</scope>
    <source>
        <strain evidence="8">CC-YY355</strain>
    </source>
</reference>
<dbReference type="SUPFAM" id="SSF52540">
    <property type="entry name" value="P-loop containing nucleoside triphosphate hydrolases"/>
    <property type="match status" value="1"/>
</dbReference>
<comment type="caution">
    <text evidence="8">The sequence shown here is derived from an EMBL/GenBank/DDBJ whole genome shotgun (WGS) entry which is preliminary data.</text>
</comment>
<dbReference type="NCBIfam" id="TIGR01128">
    <property type="entry name" value="holA"/>
    <property type="match status" value="1"/>
</dbReference>
<dbReference type="InterPro" id="IPR027417">
    <property type="entry name" value="P-loop_NTPase"/>
</dbReference>
<dbReference type="EC" id="2.7.7.7" evidence="7"/>
<dbReference type="InterPro" id="IPR005790">
    <property type="entry name" value="DNA_polIII_delta"/>
</dbReference>
<keyword evidence="2 8" id="KW-0548">Nucleotidyltransferase</keyword>
<dbReference type="EMBL" id="JARYGX010000019">
    <property type="protein sequence ID" value="MDH7453300.1"/>
    <property type="molecule type" value="Genomic_DNA"/>
</dbReference>
<dbReference type="Gene3D" id="1.10.8.60">
    <property type="match status" value="1"/>
</dbReference>
<dbReference type="PANTHER" id="PTHR34388:SF1">
    <property type="entry name" value="DNA POLYMERASE III SUBUNIT DELTA"/>
    <property type="match status" value="1"/>
</dbReference>
<evidence type="ECO:0000256" key="1">
    <source>
        <dbReference type="ARBA" id="ARBA00022679"/>
    </source>
</evidence>
<organism evidence="8 9">
    <name type="scientific">Luteimonas composti</name>
    <dbReference type="NCBI Taxonomy" id="398257"/>
    <lineage>
        <taxon>Bacteria</taxon>
        <taxon>Pseudomonadati</taxon>
        <taxon>Pseudomonadota</taxon>
        <taxon>Gammaproteobacteria</taxon>
        <taxon>Lysobacterales</taxon>
        <taxon>Lysobacteraceae</taxon>
        <taxon>Luteimonas</taxon>
    </lineage>
</organism>
<dbReference type="PANTHER" id="PTHR34388">
    <property type="entry name" value="DNA POLYMERASE III SUBUNIT DELTA"/>
    <property type="match status" value="1"/>
</dbReference>
<evidence type="ECO:0000256" key="7">
    <source>
        <dbReference type="NCBIfam" id="TIGR01128"/>
    </source>
</evidence>
<comment type="catalytic activity">
    <reaction evidence="6">
        <text>DNA(n) + a 2'-deoxyribonucleoside 5'-triphosphate = DNA(n+1) + diphosphate</text>
        <dbReference type="Rhea" id="RHEA:22508"/>
        <dbReference type="Rhea" id="RHEA-COMP:17339"/>
        <dbReference type="Rhea" id="RHEA-COMP:17340"/>
        <dbReference type="ChEBI" id="CHEBI:33019"/>
        <dbReference type="ChEBI" id="CHEBI:61560"/>
        <dbReference type="ChEBI" id="CHEBI:173112"/>
        <dbReference type="EC" id="2.7.7.7"/>
    </reaction>
</comment>
<dbReference type="Gene3D" id="1.20.272.10">
    <property type="match status" value="1"/>
</dbReference>
<evidence type="ECO:0000256" key="6">
    <source>
        <dbReference type="ARBA" id="ARBA00049244"/>
    </source>
</evidence>
<dbReference type="Proteomes" id="UP001160550">
    <property type="component" value="Unassembled WGS sequence"/>
</dbReference>
<dbReference type="CDD" id="cd18138">
    <property type="entry name" value="HLD_clamp_pol_III_delta"/>
    <property type="match status" value="1"/>
</dbReference>
<comment type="similarity">
    <text evidence="5">Belongs to the DNA polymerase HolA subunit family.</text>
</comment>
<keyword evidence="1 8" id="KW-0808">Transferase</keyword>